<dbReference type="Pfam" id="PF00107">
    <property type="entry name" value="ADH_zinc_N"/>
    <property type="match status" value="1"/>
</dbReference>
<keyword evidence="2" id="KW-0479">Metal-binding</keyword>
<dbReference type="PROSITE" id="PS00059">
    <property type="entry name" value="ADH_ZINC"/>
    <property type="match status" value="1"/>
</dbReference>
<dbReference type="SUPFAM" id="SSF51735">
    <property type="entry name" value="NAD(P)-binding Rossmann-fold domains"/>
    <property type="match status" value="1"/>
</dbReference>
<proteinExistence type="inferred from homology"/>
<evidence type="ECO:0000259" key="3">
    <source>
        <dbReference type="Pfam" id="PF00107"/>
    </source>
</evidence>
<dbReference type="InterPro" id="IPR013149">
    <property type="entry name" value="ADH-like_C"/>
</dbReference>
<feature type="domain" description="Alcohol dehydrogenase-like N-terminal" evidence="4">
    <location>
        <begin position="58"/>
        <end position="165"/>
    </location>
</feature>
<dbReference type="Pfam" id="PF08240">
    <property type="entry name" value="ADH_N"/>
    <property type="match status" value="1"/>
</dbReference>
<evidence type="ECO:0000313" key="5">
    <source>
        <dbReference type="EMBL" id="QYL16903.1"/>
    </source>
</evidence>
<evidence type="ECO:0000313" key="6">
    <source>
        <dbReference type="Proteomes" id="UP000825367"/>
    </source>
</evidence>
<keyword evidence="1" id="KW-0560">Oxidoreductase</keyword>
<comment type="similarity">
    <text evidence="2">Belongs to the zinc-containing alcohol dehydrogenase family.</text>
</comment>
<feature type="domain" description="Alcohol dehydrogenase-like C-terminal" evidence="3">
    <location>
        <begin position="210"/>
        <end position="342"/>
    </location>
</feature>
<comment type="cofactor">
    <cofactor evidence="2">
        <name>Zn(2+)</name>
        <dbReference type="ChEBI" id="CHEBI:29105"/>
    </cofactor>
</comment>
<dbReference type="PANTHER" id="PTHR43189:SF1">
    <property type="entry name" value="ZINC-TYPE ALCOHOL DEHYDROGENASE-LIKE PROTEIN C1198.01"/>
    <property type="match status" value="1"/>
</dbReference>
<reference evidence="5 6" key="1">
    <citation type="submission" date="2021-07" db="EMBL/GenBank/DDBJ databases">
        <title>Whole genome sequencing of non-tuberculosis mycobacteria type-strains.</title>
        <authorList>
            <person name="Igarashi Y."/>
            <person name="Osugi A."/>
            <person name="Mitarai S."/>
        </authorList>
    </citation>
    <scope>NUCLEOTIDE SEQUENCE [LARGE SCALE GENOMIC DNA]</scope>
    <source>
        <strain evidence="5 6">JCM 16370</strain>
    </source>
</reference>
<dbReference type="InterPro" id="IPR036291">
    <property type="entry name" value="NAD(P)-bd_dom_sf"/>
</dbReference>
<dbReference type="Gene3D" id="3.90.180.10">
    <property type="entry name" value="Medium-chain alcohol dehydrogenases, catalytic domain"/>
    <property type="match status" value="1"/>
</dbReference>
<protein>
    <submittedName>
        <fullName evidence="5">Zinc-binding dehydrogenase</fullName>
    </submittedName>
</protein>
<dbReference type="InterPro" id="IPR002328">
    <property type="entry name" value="ADH_Zn_CS"/>
</dbReference>
<sequence length="386" mass="40892">MWTPSSLTPAAGLPTVILNGRDAISNNRESQPEVRGVRAAVLRHGTVEVRETPDPVPGQGELLLRTLSTAICASDVHFMDHPQLSLDDPTGRSLYDADRDIVLGHEFVGEVIARGPGCSEQIPIGARVTSIPIRLVNGGADGARIIGQHPEAQGSFAELLVVAESIARVVDGDVSSDAAALVDAFAVGEFYVRSADVQPGEIPIVIGAGAIGLSAVAALAERGIEPIVVSDYQQDRRDLARDAFGAHVVVDPAERSPFDVWRELRSERNLWGPAVVFECVGASGLIQKLVESADMATRIYCAGGWYTGDTLDITTATRQGVTIQFGGGPMPQDWYGTLDAIAAKRLDPLPSVGRIVTLDEVPEAIDLARRSAGPPRTIVHPNGDPA</sequence>
<organism evidence="5 6">
    <name type="scientific">Mycolicibacterium pallens</name>
    <dbReference type="NCBI Taxonomy" id="370524"/>
    <lineage>
        <taxon>Bacteria</taxon>
        <taxon>Bacillati</taxon>
        <taxon>Actinomycetota</taxon>
        <taxon>Actinomycetes</taxon>
        <taxon>Mycobacteriales</taxon>
        <taxon>Mycobacteriaceae</taxon>
        <taxon>Mycolicibacterium</taxon>
    </lineage>
</organism>
<dbReference type="Proteomes" id="UP000825367">
    <property type="component" value="Chromosome"/>
</dbReference>
<keyword evidence="6" id="KW-1185">Reference proteome</keyword>
<dbReference type="InterPro" id="IPR013154">
    <property type="entry name" value="ADH-like_N"/>
</dbReference>
<dbReference type="EMBL" id="CP080333">
    <property type="protein sequence ID" value="QYL16903.1"/>
    <property type="molecule type" value="Genomic_DNA"/>
</dbReference>
<dbReference type="Gene3D" id="3.40.50.720">
    <property type="entry name" value="NAD(P)-binding Rossmann-like Domain"/>
    <property type="match status" value="1"/>
</dbReference>
<evidence type="ECO:0000256" key="1">
    <source>
        <dbReference type="ARBA" id="ARBA00023002"/>
    </source>
</evidence>
<evidence type="ECO:0000256" key="2">
    <source>
        <dbReference type="RuleBase" id="RU361277"/>
    </source>
</evidence>
<name>A0ABX8VGG7_9MYCO</name>
<dbReference type="PANTHER" id="PTHR43189">
    <property type="entry name" value="ZINC-TYPE ALCOHOL DEHYDROGENASE-LIKE PROTEIN C1198.01-RELATED"/>
    <property type="match status" value="1"/>
</dbReference>
<dbReference type="SUPFAM" id="SSF50129">
    <property type="entry name" value="GroES-like"/>
    <property type="match status" value="1"/>
</dbReference>
<dbReference type="InterPro" id="IPR011032">
    <property type="entry name" value="GroES-like_sf"/>
</dbReference>
<keyword evidence="2" id="KW-0862">Zinc</keyword>
<evidence type="ECO:0000259" key="4">
    <source>
        <dbReference type="Pfam" id="PF08240"/>
    </source>
</evidence>
<accession>A0ABX8VGG7</accession>
<gene>
    <name evidence="5" type="ORF">K0O64_28790</name>
</gene>